<evidence type="ECO:0000313" key="3">
    <source>
        <dbReference type="EMBL" id="TWF82183.1"/>
    </source>
</evidence>
<dbReference type="InterPro" id="IPR014729">
    <property type="entry name" value="Rossmann-like_a/b/a_fold"/>
</dbReference>
<dbReference type="PANTHER" id="PTHR46268">
    <property type="entry name" value="STRESS RESPONSE PROTEIN NHAX"/>
    <property type="match status" value="1"/>
</dbReference>
<feature type="domain" description="UspA" evidence="2">
    <location>
        <begin position="103"/>
        <end position="237"/>
    </location>
</feature>
<dbReference type="EMBL" id="VIWU01000001">
    <property type="protein sequence ID" value="TWF82183.1"/>
    <property type="molecule type" value="Genomic_DNA"/>
</dbReference>
<evidence type="ECO:0000259" key="2">
    <source>
        <dbReference type="Pfam" id="PF00582"/>
    </source>
</evidence>
<dbReference type="InterPro" id="IPR006015">
    <property type="entry name" value="Universal_stress_UspA"/>
</dbReference>
<comment type="similarity">
    <text evidence="1">Belongs to the universal stress protein A family.</text>
</comment>
<reference evidence="3 4" key="1">
    <citation type="submission" date="2019-06" db="EMBL/GenBank/DDBJ databases">
        <title>Sequencing the genomes of 1000 actinobacteria strains.</title>
        <authorList>
            <person name="Klenk H.-P."/>
        </authorList>
    </citation>
    <scope>NUCLEOTIDE SEQUENCE [LARGE SCALE GENOMIC DNA]</scope>
    <source>
        <strain evidence="3 4">DSM 45671</strain>
    </source>
</reference>
<feature type="domain" description="UspA" evidence="2">
    <location>
        <begin position="21"/>
        <end position="89"/>
    </location>
</feature>
<dbReference type="OrthoDB" id="3569526at2"/>
<dbReference type="InterPro" id="IPR006016">
    <property type="entry name" value="UspA"/>
</dbReference>
<evidence type="ECO:0000313" key="4">
    <source>
        <dbReference type="Proteomes" id="UP000321261"/>
    </source>
</evidence>
<accession>A0A561T4Z1</accession>
<dbReference type="Gene3D" id="3.40.50.620">
    <property type="entry name" value="HUPs"/>
    <property type="match status" value="2"/>
</dbReference>
<comment type="caution">
    <text evidence="3">The sequence shown here is derived from an EMBL/GenBank/DDBJ whole genome shotgun (WGS) entry which is preliminary data.</text>
</comment>
<dbReference type="Pfam" id="PF00582">
    <property type="entry name" value="Usp"/>
    <property type="match status" value="2"/>
</dbReference>
<keyword evidence="4" id="KW-1185">Reference proteome</keyword>
<proteinExistence type="inferred from homology"/>
<gene>
    <name evidence="3" type="ORF">FHX44_118128</name>
</gene>
<evidence type="ECO:0000256" key="1">
    <source>
        <dbReference type="ARBA" id="ARBA00008791"/>
    </source>
</evidence>
<sequence length="256" mass="26256">MIDSFGPAHAAAESVLRDALGRARSVASDLAVSTRLVLGSARWALLREAEGAQLLVVGSHGRSGLRGLLAGSTSIHVAAHASCPVVVVRPANNTSVAASAAARVVVGVDLASTCTRAIGFAFQAARQRGIPLTALHAWTPDPPADLEAISGSATMAEALARRGTEKGLARWRDEYTDVPVVTELARGEPAQALVTASRGAALVVVGSRGRGHILATVLGSVSQTVLHHADCPIAIVRHDCATAAEPPTGVYHGRTS</sequence>
<dbReference type="Proteomes" id="UP000321261">
    <property type="component" value="Unassembled WGS sequence"/>
</dbReference>
<organism evidence="3 4">
    <name type="scientific">Pseudonocardia hierapolitana</name>
    <dbReference type="NCBI Taxonomy" id="1128676"/>
    <lineage>
        <taxon>Bacteria</taxon>
        <taxon>Bacillati</taxon>
        <taxon>Actinomycetota</taxon>
        <taxon>Actinomycetes</taxon>
        <taxon>Pseudonocardiales</taxon>
        <taxon>Pseudonocardiaceae</taxon>
        <taxon>Pseudonocardia</taxon>
    </lineage>
</organism>
<dbReference type="PRINTS" id="PR01438">
    <property type="entry name" value="UNVRSLSTRESS"/>
</dbReference>
<dbReference type="SUPFAM" id="SSF52402">
    <property type="entry name" value="Adenine nucleotide alpha hydrolases-like"/>
    <property type="match status" value="2"/>
</dbReference>
<dbReference type="PANTHER" id="PTHR46268:SF6">
    <property type="entry name" value="UNIVERSAL STRESS PROTEIN UP12"/>
    <property type="match status" value="1"/>
</dbReference>
<protein>
    <submittedName>
        <fullName evidence="3">Nucleotide-binding universal stress UspA family protein</fullName>
    </submittedName>
</protein>
<name>A0A561T4Z1_9PSEU</name>
<dbReference type="AlphaFoldDB" id="A0A561T4Z1"/>